<protein>
    <submittedName>
        <fullName evidence="2">Uncharacterized protein</fullName>
    </submittedName>
</protein>
<dbReference type="RefSeq" id="XP_016245681.1">
    <property type="nucleotide sequence ID" value="XM_016395825.1"/>
</dbReference>
<reference evidence="2 3" key="1">
    <citation type="submission" date="2015-01" db="EMBL/GenBank/DDBJ databases">
        <title>The Genome Sequence of Cladophialophora immunda CBS83496.</title>
        <authorList>
            <consortium name="The Broad Institute Genomics Platform"/>
            <person name="Cuomo C."/>
            <person name="de Hoog S."/>
            <person name="Gorbushina A."/>
            <person name="Stielow B."/>
            <person name="Teixiera M."/>
            <person name="Abouelleil A."/>
            <person name="Chapman S.B."/>
            <person name="Priest M."/>
            <person name="Young S.K."/>
            <person name="Wortman J."/>
            <person name="Nusbaum C."/>
            <person name="Birren B."/>
        </authorList>
    </citation>
    <scope>NUCLEOTIDE SEQUENCE [LARGE SCALE GENOMIC DNA]</scope>
    <source>
        <strain evidence="2 3">CBS 83496</strain>
    </source>
</reference>
<accession>A0A0D2C4T9</accession>
<sequence>MKPEDTPESSSISHLATARREIPNTITSKHKPRPTAYLEQRGWRLKMVVANFNYFQAKHVCSKASPAHQKSPQTGVSSLPRLFSPGCQNPVATHPQQKRKRRIIQCQAATSVVFLTGSYSLLLGRLAPLAPCPCPCPAPGISCLCLTSSLAL</sequence>
<dbReference type="Proteomes" id="UP000054466">
    <property type="component" value="Unassembled WGS sequence"/>
</dbReference>
<dbReference type="VEuPathDB" id="FungiDB:PV07_08632"/>
<evidence type="ECO:0000313" key="2">
    <source>
        <dbReference type="EMBL" id="KIW25465.1"/>
    </source>
</evidence>
<keyword evidence="3" id="KW-1185">Reference proteome</keyword>
<evidence type="ECO:0000256" key="1">
    <source>
        <dbReference type="SAM" id="MobiDB-lite"/>
    </source>
</evidence>
<evidence type="ECO:0000313" key="3">
    <source>
        <dbReference type="Proteomes" id="UP000054466"/>
    </source>
</evidence>
<dbReference type="AlphaFoldDB" id="A0A0D2C4T9"/>
<name>A0A0D2C4T9_9EURO</name>
<dbReference type="HOGENOM" id="CLU_1722167_0_0_1"/>
<feature type="region of interest" description="Disordered" evidence="1">
    <location>
        <begin position="1"/>
        <end position="35"/>
    </location>
</feature>
<dbReference type="GeneID" id="27347826"/>
<dbReference type="EMBL" id="KN847044">
    <property type="protein sequence ID" value="KIW25465.1"/>
    <property type="molecule type" value="Genomic_DNA"/>
</dbReference>
<gene>
    <name evidence="2" type="ORF">PV07_08632</name>
</gene>
<organism evidence="2 3">
    <name type="scientific">Cladophialophora immunda</name>
    <dbReference type="NCBI Taxonomy" id="569365"/>
    <lineage>
        <taxon>Eukaryota</taxon>
        <taxon>Fungi</taxon>
        <taxon>Dikarya</taxon>
        <taxon>Ascomycota</taxon>
        <taxon>Pezizomycotina</taxon>
        <taxon>Eurotiomycetes</taxon>
        <taxon>Chaetothyriomycetidae</taxon>
        <taxon>Chaetothyriales</taxon>
        <taxon>Herpotrichiellaceae</taxon>
        <taxon>Cladophialophora</taxon>
    </lineage>
</organism>
<proteinExistence type="predicted"/>